<evidence type="ECO:0000313" key="6">
    <source>
        <dbReference type="EMBL" id="TXS31178.1"/>
    </source>
</evidence>
<dbReference type="InterPro" id="IPR039994">
    <property type="entry name" value="NO66-like"/>
</dbReference>
<dbReference type="GO" id="GO:0046872">
    <property type="term" value="F:metal ion binding"/>
    <property type="evidence" value="ECO:0007669"/>
    <property type="project" value="UniProtKB-KW"/>
</dbReference>
<feature type="domain" description="JmjC" evidence="5">
    <location>
        <begin position="124"/>
        <end position="264"/>
    </location>
</feature>
<comment type="cofactor">
    <cofactor evidence="1">
        <name>Fe(2+)</name>
        <dbReference type="ChEBI" id="CHEBI:29033"/>
    </cofactor>
</comment>
<dbReference type="CDD" id="cd02208">
    <property type="entry name" value="cupin_RmlC-like"/>
    <property type="match status" value="1"/>
</dbReference>
<name>A0A652L7P4_9ACTN</name>
<dbReference type="PANTHER" id="PTHR13096">
    <property type="entry name" value="MINA53 MYC INDUCED NUCLEAR ANTIGEN"/>
    <property type="match status" value="1"/>
</dbReference>
<evidence type="ECO:0000256" key="4">
    <source>
        <dbReference type="SAM" id="MobiDB-lite"/>
    </source>
</evidence>
<dbReference type="PROSITE" id="PS51184">
    <property type="entry name" value="JMJC"/>
    <property type="match status" value="1"/>
</dbReference>
<keyword evidence="3" id="KW-0408">Iron</keyword>
<sequence length="406" mass="41656">MSTTPIEATEAARPSVPAGPPAPDADGELARLVGDPGTFLRAHWTSTPLLRRAASDDAFAGLLTLAGVSDLLTTRALRLPHVRLVRDGQQVAEGQYTGVRPIGHGTVTDAIVAEKVLSHFSLGATLVLDAVELLVPSVRALCGRLSASLGCPVDAVAFLTPPDRKGLSPHIDDEDVFVLQLSGTKQWTVHEQLRPVPLTPGVLSPSALGPVALTPLLSPGDVMYVPRGTPHHAVSTGGHSLHLSLAARRPTLGALTADTVLAALREAAPDSDLDSLAPAEEIGALVRERATRALGLLRPAPAGPGGTDGEGAALASVLHGLDALAAPGARYAATGAISLHDGEDGTVAADFGRFRAQFPAAARPALRRLADGETVHAGDFDPDDPHAVAGGALSQLLVRGALRLTG</sequence>
<evidence type="ECO:0000256" key="3">
    <source>
        <dbReference type="ARBA" id="ARBA00023004"/>
    </source>
</evidence>
<evidence type="ECO:0000256" key="1">
    <source>
        <dbReference type="ARBA" id="ARBA00001954"/>
    </source>
</evidence>
<gene>
    <name evidence="6" type="ORF">EAO74_09865</name>
</gene>
<feature type="region of interest" description="Disordered" evidence="4">
    <location>
        <begin position="1"/>
        <end position="27"/>
    </location>
</feature>
<proteinExistence type="predicted"/>
<dbReference type="SUPFAM" id="SSF51197">
    <property type="entry name" value="Clavaminate synthase-like"/>
    <property type="match status" value="1"/>
</dbReference>
<keyword evidence="2" id="KW-0479">Metal-binding</keyword>
<dbReference type="AlphaFoldDB" id="A0A652L7P4"/>
<dbReference type="EMBL" id="RDBM01000034">
    <property type="protein sequence ID" value="TXS31178.1"/>
    <property type="molecule type" value="Genomic_DNA"/>
</dbReference>
<dbReference type="InterPro" id="IPR003347">
    <property type="entry name" value="JmjC_dom"/>
</dbReference>
<comment type="caution">
    <text evidence="6">The sequence shown here is derived from an EMBL/GenBank/DDBJ whole genome shotgun (WGS) entry which is preliminary data.</text>
</comment>
<reference evidence="6" key="1">
    <citation type="submission" date="2018-10" db="EMBL/GenBank/DDBJ databases">
        <authorList>
            <person name="Hariharan J."/>
            <person name="Choudoir M.J."/>
            <person name="Diebold P."/>
            <person name="Panke-Buisse K."/>
            <person name="Campbell A.N."/>
            <person name="Buckley D.H."/>
        </authorList>
    </citation>
    <scope>NUCLEOTIDE SEQUENCE</scope>
    <source>
        <strain evidence="6">Gb1</strain>
    </source>
</reference>
<dbReference type="Gene3D" id="2.60.120.650">
    <property type="entry name" value="Cupin"/>
    <property type="match status" value="1"/>
</dbReference>
<protein>
    <recommendedName>
        <fullName evidence="5">JmjC domain-containing protein</fullName>
    </recommendedName>
</protein>
<dbReference type="RefSeq" id="WP_147983404.1">
    <property type="nucleotide sequence ID" value="NZ_RDBM01000034.1"/>
</dbReference>
<evidence type="ECO:0000256" key="2">
    <source>
        <dbReference type="ARBA" id="ARBA00022723"/>
    </source>
</evidence>
<evidence type="ECO:0000259" key="5">
    <source>
        <dbReference type="PROSITE" id="PS51184"/>
    </source>
</evidence>
<dbReference type="Pfam" id="PF08007">
    <property type="entry name" value="JmjC_2"/>
    <property type="match status" value="1"/>
</dbReference>
<accession>A0A652L7P4</accession>
<dbReference type="PANTHER" id="PTHR13096:SF8">
    <property type="entry name" value="RIBOSOMAL OXYGENASE 1"/>
    <property type="match status" value="1"/>
</dbReference>
<organism evidence="6">
    <name type="scientific">Streptomyces sp. gb1(2016)</name>
    <dbReference type="NCBI Taxonomy" id="1828321"/>
    <lineage>
        <taxon>Bacteria</taxon>
        <taxon>Bacillati</taxon>
        <taxon>Actinomycetota</taxon>
        <taxon>Actinomycetes</taxon>
        <taxon>Kitasatosporales</taxon>
        <taxon>Streptomycetaceae</taxon>
        <taxon>Streptomyces</taxon>
    </lineage>
</organism>